<dbReference type="PANTHER" id="PTHR35392:SF3">
    <property type="entry name" value="ZN(2)-C6 FUNGAL-TYPE DOMAIN-CONTAINING PROTEIN"/>
    <property type="match status" value="1"/>
</dbReference>
<evidence type="ECO:0000256" key="1">
    <source>
        <dbReference type="ARBA" id="ARBA00023242"/>
    </source>
</evidence>
<evidence type="ECO:0000313" key="4">
    <source>
        <dbReference type="Proteomes" id="UP001408356"/>
    </source>
</evidence>
<accession>A0ABR2V5U9</accession>
<dbReference type="EMBL" id="JARVKF010000146">
    <property type="protein sequence ID" value="KAK9422008.1"/>
    <property type="molecule type" value="Genomic_DNA"/>
</dbReference>
<feature type="region of interest" description="Disordered" evidence="2">
    <location>
        <begin position="336"/>
        <end position="445"/>
    </location>
</feature>
<dbReference type="Proteomes" id="UP001408356">
    <property type="component" value="Unassembled WGS sequence"/>
</dbReference>
<reference evidence="3 4" key="1">
    <citation type="journal article" date="2024" name="J. Plant Pathol.">
        <title>Sequence and assembly of the genome of Seiridium unicorne, isolate CBS 538.82, causal agent of cypress canker disease.</title>
        <authorList>
            <person name="Scali E."/>
            <person name="Rocca G.D."/>
            <person name="Danti R."/>
            <person name="Garbelotto M."/>
            <person name="Barberini S."/>
            <person name="Baroncelli R."/>
            <person name="Emiliani G."/>
        </authorList>
    </citation>
    <scope>NUCLEOTIDE SEQUENCE [LARGE SCALE GENOMIC DNA]</scope>
    <source>
        <strain evidence="3 4">BM-138-508</strain>
    </source>
</reference>
<feature type="region of interest" description="Disordered" evidence="2">
    <location>
        <begin position="180"/>
        <end position="240"/>
    </location>
</feature>
<evidence type="ECO:0000256" key="2">
    <source>
        <dbReference type="SAM" id="MobiDB-lite"/>
    </source>
</evidence>
<feature type="region of interest" description="Disordered" evidence="2">
    <location>
        <begin position="267"/>
        <end position="286"/>
    </location>
</feature>
<feature type="compositionally biased region" description="Low complexity" evidence="2">
    <location>
        <begin position="277"/>
        <end position="286"/>
    </location>
</feature>
<protein>
    <submittedName>
        <fullName evidence="3">Zn(2)-C6 fungal-type domain-containing protein</fullName>
    </submittedName>
</protein>
<dbReference type="CDD" id="cd00067">
    <property type="entry name" value="GAL4"/>
    <property type="match status" value="1"/>
</dbReference>
<dbReference type="InterPro" id="IPR001138">
    <property type="entry name" value="Zn2Cys6_DnaBD"/>
</dbReference>
<evidence type="ECO:0000313" key="3">
    <source>
        <dbReference type="EMBL" id="KAK9422008.1"/>
    </source>
</evidence>
<keyword evidence="4" id="KW-1185">Reference proteome</keyword>
<feature type="region of interest" description="Disordered" evidence="2">
    <location>
        <begin position="121"/>
        <end position="142"/>
    </location>
</feature>
<dbReference type="InterPro" id="IPR052973">
    <property type="entry name" value="Fungal_sec-metab_reg_TF"/>
</dbReference>
<feature type="region of interest" description="Disordered" evidence="2">
    <location>
        <begin position="15"/>
        <end position="50"/>
    </location>
</feature>
<feature type="compositionally biased region" description="Polar residues" evidence="2">
    <location>
        <begin position="416"/>
        <end position="430"/>
    </location>
</feature>
<name>A0ABR2V5U9_9PEZI</name>
<sequence length="861" mass="96382">MYVGQLAGSITAETRGASGSALQARDGTDGSRPPIIVGGQLTGDGDDDLPAGTTWLGRDRGSHRFGVGEQGWGEGEPGALTLHGWHGLSELQGQPANIAAMRPGALIDELYIHNNPKKRRRLSGCEDAPGVVTQGPSSASAVYSPPVRRYEEWELQILQAAASIVSCHVSDITALDRYPHRQPHHHQQQQQQQQQRPSDPPPSKRLRVDTDLSPMSAHVKTQPGLPAAGTYDRSPRPSDDGVGFSYGGRCSRVTSCLAVFCPPCTTSEPSDYSGAPTTTTTKTSSSTYGYEAKPALLSGGVAASPNQPWSLSQPPAGIFAYDDSPSTAYLPEYPALQPTRTQPSTRNEEMSYQIPPSDRKYPSRPDDGRIDSHVADSRDFGYHQPAYVSPRDDSRRYSSSVGFLPPDGDEARMPRQTANLDIVSSHQRAQPSKRGPFKSHAERERTAETRKIGSCIRCRMQRIRCEINPDDKGGTCLTCSRVTTTKSYRLPCLRYKITDVRLFKPGNVKGHEWTRRWTEGIADDISNWASVETRTVRVTEGYGSRPVELRVREFIPQDGDKLDRTWVHKGSTRSVRIPAYAIVNLDEAKAIYTNHINEELKECCRRVVDGKHKLIRGTYGFAMNLMLDGSTDQKERELLSKAFRLWMAIRMTTRSTLIVGDERLGMTSDIMDETSPLKGQIPLPPVMGAQIELVLIHQLQTKWRREMLDQLQNMTQANNHSTWLTIYLVTFILLHNVSLLCQHDAAYALKHGIKDRDGKQARFARKDMVKEYQLGANILLAYFHYCNKGIYPFSMECSEQDLSTLAKLDPAKIKFVQGTRAIIHEQRKHWQKVRESNGYENDMYFISQLFEEKWEPQPPMV</sequence>
<feature type="compositionally biased region" description="Basic and acidic residues" evidence="2">
    <location>
        <begin position="357"/>
        <end position="381"/>
    </location>
</feature>
<proteinExistence type="predicted"/>
<keyword evidence="1" id="KW-0539">Nucleus</keyword>
<feature type="compositionally biased region" description="Low complexity" evidence="2">
    <location>
        <begin position="188"/>
        <end position="197"/>
    </location>
</feature>
<gene>
    <name evidence="3" type="ORF">SUNI508_05308</name>
</gene>
<comment type="caution">
    <text evidence="3">The sequence shown here is derived from an EMBL/GenBank/DDBJ whole genome shotgun (WGS) entry which is preliminary data.</text>
</comment>
<organism evidence="3 4">
    <name type="scientific">Seiridium unicorne</name>
    <dbReference type="NCBI Taxonomy" id="138068"/>
    <lineage>
        <taxon>Eukaryota</taxon>
        <taxon>Fungi</taxon>
        <taxon>Dikarya</taxon>
        <taxon>Ascomycota</taxon>
        <taxon>Pezizomycotina</taxon>
        <taxon>Sordariomycetes</taxon>
        <taxon>Xylariomycetidae</taxon>
        <taxon>Amphisphaeriales</taxon>
        <taxon>Sporocadaceae</taxon>
        <taxon>Seiridium</taxon>
    </lineage>
</organism>
<dbReference type="PANTHER" id="PTHR35392">
    <property type="entry name" value="ZN(II)2CYS6 TRANSCRIPTION FACTOR (EUROFUNG)-RELATED-RELATED"/>
    <property type="match status" value="1"/>
</dbReference>